<evidence type="ECO:0000313" key="2">
    <source>
        <dbReference type="Proteomes" id="UP001234297"/>
    </source>
</evidence>
<reference evidence="1 2" key="1">
    <citation type="journal article" date="2022" name="Hortic Res">
        <title>A haplotype resolved chromosomal level avocado genome allows analysis of novel avocado genes.</title>
        <authorList>
            <person name="Nath O."/>
            <person name="Fletcher S.J."/>
            <person name="Hayward A."/>
            <person name="Shaw L.M."/>
            <person name="Masouleh A.K."/>
            <person name="Furtado A."/>
            <person name="Henry R.J."/>
            <person name="Mitter N."/>
        </authorList>
    </citation>
    <scope>NUCLEOTIDE SEQUENCE [LARGE SCALE GENOMIC DNA]</scope>
    <source>
        <strain evidence="2">cv. Hass</strain>
    </source>
</reference>
<evidence type="ECO:0000313" key="1">
    <source>
        <dbReference type="EMBL" id="KAJ8628807.1"/>
    </source>
</evidence>
<sequence>MNCTHGCMMLSRAWKKVYLSMLLQSYHLCKRMQPLHEWQPSLQDVVRRLDEMLFKHASSKEYMNIDTLEHRVQTLLRDFI</sequence>
<organism evidence="1 2">
    <name type="scientific">Persea americana</name>
    <name type="common">Avocado</name>
    <dbReference type="NCBI Taxonomy" id="3435"/>
    <lineage>
        <taxon>Eukaryota</taxon>
        <taxon>Viridiplantae</taxon>
        <taxon>Streptophyta</taxon>
        <taxon>Embryophyta</taxon>
        <taxon>Tracheophyta</taxon>
        <taxon>Spermatophyta</taxon>
        <taxon>Magnoliopsida</taxon>
        <taxon>Magnoliidae</taxon>
        <taxon>Laurales</taxon>
        <taxon>Lauraceae</taxon>
        <taxon>Persea</taxon>
    </lineage>
</organism>
<protein>
    <submittedName>
        <fullName evidence="1">Uncharacterized protein</fullName>
    </submittedName>
</protein>
<proteinExistence type="predicted"/>
<gene>
    <name evidence="1" type="ORF">MRB53_022130</name>
</gene>
<dbReference type="Proteomes" id="UP001234297">
    <property type="component" value="Chromosome 7"/>
</dbReference>
<dbReference type="EMBL" id="CM056815">
    <property type="protein sequence ID" value="KAJ8628807.1"/>
    <property type="molecule type" value="Genomic_DNA"/>
</dbReference>
<accession>A0ACC2L636</accession>
<name>A0ACC2L636_PERAE</name>
<keyword evidence="2" id="KW-1185">Reference proteome</keyword>
<comment type="caution">
    <text evidence="1">The sequence shown here is derived from an EMBL/GenBank/DDBJ whole genome shotgun (WGS) entry which is preliminary data.</text>
</comment>